<evidence type="ECO:0000256" key="4">
    <source>
        <dbReference type="ARBA" id="ARBA00022552"/>
    </source>
</evidence>
<dbReference type="AlphaFoldDB" id="A0AAN6KBK6"/>
<reference evidence="8" key="2">
    <citation type="submission" date="2023-06" db="EMBL/GenBank/DDBJ databases">
        <title>Black Yeasts Isolated from many extreme environments.</title>
        <authorList>
            <person name="Coleine C."/>
            <person name="Stajich J.E."/>
            <person name="Selbmann L."/>
        </authorList>
    </citation>
    <scope>NUCLEOTIDE SEQUENCE</scope>
    <source>
        <strain evidence="8">CCFEE 5200</strain>
    </source>
</reference>
<evidence type="ECO:0000313" key="7">
    <source>
        <dbReference type="EMBL" id="KAK0306983.1"/>
    </source>
</evidence>
<reference evidence="7" key="1">
    <citation type="submission" date="2021-12" db="EMBL/GenBank/DDBJ databases">
        <title>Black yeast isolated from Biological Soil Crust.</title>
        <authorList>
            <person name="Kurbessoian T."/>
        </authorList>
    </citation>
    <scope>NUCLEOTIDE SEQUENCE</scope>
    <source>
        <strain evidence="7">CCFEE 5208</strain>
    </source>
</reference>
<name>A0AAN6KBK6_9PEZI</name>
<evidence type="ECO:0000256" key="1">
    <source>
        <dbReference type="ARBA" id="ARBA00004099"/>
    </source>
</evidence>
<evidence type="ECO:0000256" key="3">
    <source>
        <dbReference type="ARBA" id="ARBA00008105"/>
    </source>
</evidence>
<dbReference type="PANTHER" id="PTHR12838">
    <property type="entry name" value="U3 SMALL NUCLEOLAR RNA-ASSOCIATED PROTEIN 11"/>
    <property type="match status" value="1"/>
</dbReference>
<dbReference type="EMBL" id="JAUJLE010000158">
    <property type="protein sequence ID" value="KAK0973859.1"/>
    <property type="molecule type" value="Genomic_DNA"/>
</dbReference>
<accession>A0AAN6KBK6</accession>
<feature type="region of interest" description="Disordered" evidence="6">
    <location>
        <begin position="1"/>
        <end position="25"/>
    </location>
</feature>
<dbReference type="Pfam" id="PF03998">
    <property type="entry name" value="Utp11"/>
    <property type="match status" value="1"/>
</dbReference>
<dbReference type="GO" id="GO:0006364">
    <property type="term" value="P:rRNA processing"/>
    <property type="evidence" value="ECO:0007669"/>
    <property type="project" value="UniProtKB-KW"/>
</dbReference>
<comment type="caution">
    <text evidence="8">The sequence shown here is derived from an EMBL/GenBank/DDBJ whole genome shotgun (WGS) entry which is preliminary data.</text>
</comment>
<evidence type="ECO:0000256" key="6">
    <source>
        <dbReference type="SAM" id="MobiDB-lite"/>
    </source>
</evidence>
<dbReference type="EMBL" id="JASUXU010000098">
    <property type="protein sequence ID" value="KAK0306983.1"/>
    <property type="molecule type" value="Genomic_DNA"/>
</dbReference>
<evidence type="ECO:0000256" key="2">
    <source>
        <dbReference type="ARBA" id="ARBA00004604"/>
    </source>
</evidence>
<feature type="compositionally biased region" description="Basic and acidic residues" evidence="6">
    <location>
        <begin position="15"/>
        <end position="25"/>
    </location>
</feature>
<comment type="similarity">
    <text evidence="3">Belongs to the UTP11 family.</text>
</comment>
<proteinExistence type="inferred from homology"/>
<dbReference type="PANTHER" id="PTHR12838:SF0">
    <property type="entry name" value="U3 SMALL NUCLEOLAR RNA-ASSOCIATED PROTEIN 11-RELATED"/>
    <property type="match status" value="1"/>
</dbReference>
<protein>
    <recommendedName>
        <fullName evidence="10">U3 small nucleolar RNA-associated protein 11</fullName>
    </recommendedName>
</protein>
<gene>
    <name evidence="7" type="ORF">LTR82_016114</name>
    <name evidence="8" type="ORF">LTR91_014607</name>
</gene>
<keyword evidence="4" id="KW-0698">rRNA processing</keyword>
<comment type="function">
    <text evidence="1">Involved in nucleolar processing of pre-18S ribosomal RNA.</text>
</comment>
<keyword evidence="9" id="KW-1185">Reference proteome</keyword>
<dbReference type="GO" id="GO:0032040">
    <property type="term" value="C:small-subunit processome"/>
    <property type="evidence" value="ECO:0007669"/>
    <property type="project" value="InterPro"/>
</dbReference>
<dbReference type="Proteomes" id="UP001175353">
    <property type="component" value="Unassembled WGS sequence"/>
</dbReference>
<evidence type="ECO:0000313" key="8">
    <source>
        <dbReference type="EMBL" id="KAK0973859.1"/>
    </source>
</evidence>
<evidence type="ECO:0000256" key="5">
    <source>
        <dbReference type="ARBA" id="ARBA00023242"/>
    </source>
</evidence>
<dbReference type="InterPro" id="IPR007144">
    <property type="entry name" value="SSU_processome_Utp11"/>
</dbReference>
<evidence type="ECO:0000313" key="9">
    <source>
        <dbReference type="Proteomes" id="UP001175353"/>
    </source>
</evidence>
<evidence type="ECO:0008006" key="10">
    <source>
        <dbReference type="Google" id="ProtNLM"/>
    </source>
</evidence>
<sequence length="273" mass="30444">MSSMRNAVQRRNHKERAQPTERKRWGLLEKHKDYSLRAADHNAKKRKIKTLQQKASERNEDEFYFAMVNSTTVGGVKQTRRGEENSGGGGKTLPFGVVRLMKTQDEGYLRTTLQGTKRKRERVEREVVVSEVGVGGEVSTAGGMGKRVVFGEEGEGVAVVPAPTLDEDDGDADMDGFVSESESVASVEEKQDTKGLSREELAVRRRKRHTVTGKRRQVEALRGRESELGMALREVEAQRARMSGKAGGVNKNGIKWKARLRKSVMALCTRDSL</sequence>
<dbReference type="Proteomes" id="UP001168146">
    <property type="component" value="Unassembled WGS sequence"/>
</dbReference>
<organism evidence="8 9">
    <name type="scientific">Friedmanniomyces endolithicus</name>
    <dbReference type="NCBI Taxonomy" id="329885"/>
    <lineage>
        <taxon>Eukaryota</taxon>
        <taxon>Fungi</taxon>
        <taxon>Dikarya</taxon>
        <taxon>Ascomycota</taxon>
        <taxon>Pezizomycotina</taxon>
        <taxon>Dothideomycetes</taxon>
        <taxon>Dothideomycetidae</taxon>
        <taxon>Mycosphaerellales</taxon>
        <taxon>Teratosphaeriaceae</taxon>
        <taxon>Friedmanniomyces</taxon>
    </lineage>
</organism>
<comment type="subcellular location">
    <subcellularLocation>
        <location evidence="2">Nucleus</location>
        <location evidence="2">Nucleolus</location>
    </subcellularLocation>
</comment>
<keyword evidence="5" id="KW-0539">Nucleus</keyword>